<proteinExistence type="predicted"/>
<accession>A0A839VFB5</accession>
<protein>
    <submittedName>
        <fullName evidence="1">Uncharacterized protein</fullName>
    </submittedName>
</protein>
<dbReference type="RefSeq" id="WP_183327308.1">
    <property type="nucleotide sequence ID" value="NZ_JACHXP010000021.1"/>
</dbReference>
<sequence length="200" mass="22540">MADNIDLSAINDIAQALNDYPEIADKALRLALASAARRGLTLGVDAIFQRKALSKSYIRSNFDVRSRPKALELRIIANQRPVLFSRYGAQMRTVPARSEPRYLKGDSARGIPRGRKAAGAKGLRFNRGDAKQTFRHVFWVRIRGSGRWEPAERQGPGRSNYEVLHSMSVAQAWVHSRDDVAPELQDYTAAEFTRQFLRLS</sequence>
<evidence type="ECO:0000313" key="2">
    <source>
        <dbReference type="Proteomes" id="UP000547614"/>
    </source>
</evidence>
<reference evidence="1 2" key="1">
    <citation type="submission" date="2020-08" db="EMBL/GenBank/DDBJ databases">
        <title>Genomic Encyclopedia of Type Strains, Phase III (KMG-III): the genomes of soil and plant-associated and newly described type strains.</title>
        <authorList>
            <person name="Whitman W."/>
        </authorList>
    </citation>
    <scope>NUCLEOTIDE SEQUENCE [LARGE SCALE GENOMIC DNA]</scope>
    <source>
        <strain evidence="1 2">CECT 7282</strain>
    </source>
</reference>
<gene>
    <name evidence="1" type="ORF">FHR94_003325</name>
</gene>
<comment type="caution">
    <text evidence="1">The sequence shown here is derived from an EMBL/GenBank/DDBJ whole genome shotgun (WGS) entry which is preliminary data.</text>
</comment>
<evidence type="ECO:0000313" key="1">
    <source>
        <dbReference type="EMBL" id="MBB3192049.1"/>
    </source>
</evidence>
<dbReference type="Proteomes" id="UP000547614">
    <property type="component" value="Unassembled WGS sequence"/>
</dbReference>
<keyword evidence="2" id="KW-1185">Reference proteome</keyword>
<dbReference type="EMBL" id="JACHXP010000021">
    <property type="protein sequence ID" value="MBB3192049.1"/>
    <property type="molecule type" value="Genomic_DNA"/>
</dbReference>
<dbReference type="AlphaFoldDB" id="A0A839VFB5"/>
<organism evidence="1 2">
    <name type="scientific">Halomonas cerina</name>
    <dbReference type="NCBI Taxonomy" id="447424"/>
    <lineage>
        <taxon>Bacteria</taxon>
        <taxon>Pseudomonadati</taxon>
        <taxon>Pseudomonadota</taxon>
        <taxon>Gammaproteobacteria</taxon>
        <taxon>Oceanospirillales</taxon>
        <taxon>Halomonadaceae</taxon>
        <taxon>Halomonas</taxon>
    </lineage>
</organism>
<name>A0A839VFB5_9GAMM</name>